<evidence type="ECO:0000313" key="2">
    <source>
        <dbReference type="Proteomes" id="UP001165090"/>
    </source>
</evidence>
<dbReference type="Proteomes" id="UP001165090">
    <property type="component" value="Unassembled WGS sequence"/>
</dbReference>
<reference evidence="1 2" key="1">
    <citation type="journal article" date="2023" name="IScience">
        <title>Expanded male sex-determining region conserved during the evolution of homothallism in the green alga Volvox.</title>
        <authorList>
            <person name="Yamamoto K."/>
            <person name="Matsuzaki R."/>
            <person name="Mahakham W."/>
            <person name="Heman W."/>
            <person name="Sekimoto H."/>
            <person name="Kawachi M."/>
            <person name="Minakuchi Y."/>
            <person name="Toyoda A."/>
            <person name="Nozaki H."/>
        </authorList>
    </citation>
    <scope>NUCLEOTIDE SEQUENCE [LARGE SCALE GENOMIC DNA]</scope>
    <source>
        <strain evidence="1 2">NIES-4468</strain>
    </source>
</reference>
<name>A0ABQ5SM25_9CHLO</name>
<keyword evidence="2" id="KW-1185">Reference proteome</keyword>
<organism evidence="1 2">
    <name type="scientific">Volvox africanus</name>
    <dbReference type="NCBI Taxonomy" id="51714"/>
    <lineage>
        <taxon>Eukaryota</taxon>
        <taxon>Viridiplantae</taxon>
        <taxon>Chlorophyta</taxon>
        <taxon>core chlorophytes</taxon>
        <taxon>Chlorophyceae</taxon>
        <taxon>CS clade</taxon>
        <taxon>Chlamydomonadales</taxon>
        <taxon>Volvocaceae</taxon>
        <taxon>Volvox</taxon>
    </lineage>
</organism>
<accession>A0ABQ5SM25</accession>
<evidence type="ECO:0000313" key="1">
    <source>
        <dbReference type="EMBL" id="GLI71037.1"/>
    </source>
</evidence>
<proteinExistence type="predicted"/>
<protein>
    <submittedName>
        <fullName evidence="1">Uncharacterized protein</fullName>
    </submittedName>
</protein>
<dbReference type="EMBL" id="BSDZ01000101">
    <property type="protein sequence ID" value="GLI71037.1"/>
    <property type="molecule type" value="Genomic_DNA"/>
</dbReference>
<gene>
    <name evidence="1" type="ORF">VaNZ11_016154</name>
</gene>
<sequence>MVLLLVEGRKLQQDNLLCQWDSMYECYRRMGRLVERQTGRPAAMARGGKGPAAVAYRSDNDSAVWQVEGPATHSHNIESLLGSYSPSGPMIHGYKRSYK</sequence>
<comment type="caution">
    <text evidence="1">The sequence shown here is derived from an EMBL/GenBank/DDBJ whole genome shotgun (WGS) entry which is preliminary data.</text>
</comment>